<reference evidence="18 19" key="1">
    <citation type="submission" date="2017-08" db="EMBL/GenBank/DDBJ databases">
        <title>Acidophilic green algal genome provides insights into adaptation to an acidic environment.</title>
        <authorList>
            <person name="Hirooka S."/>
            <person name="Hirose Y."/>
            <person name="Kanesaki Y."/>
            <person name="Higuchi S."/>
            <person name="Fujiwara T."/>
            <person name="Onuma R."/>
            <person name="Era A."/>
            <person name="Ohbayashi R."/>
            <person name="Uzuka A."/>
            <person name="Nozaki H."/>
            <person name="Yoshikawa H."/>
            <person name="Miyagishima S.Y."/>
        </authorList>
    </citation>
    <scope>NUCLEOTIDE SEQUENCE [LARGE SCALE GENOMIC DNA]</scope>
    <source>
        <strain evidence="18 19">NIES-2499</strain>
    </source>
</reference>
<organism evidence="18 19">
    <name type="scientific">Chlamydomonas eustigma</name>
    <dbReference type="NCBI Taxonomy" id="1157962"/>
    <lineage>
        <taxon>Eukaryota</taxon>
        <taxon>Viridiplantae</taxon>
        <taxon>Chlorophyta</taxon>
        <taxon>core chlorophytes</taxon>
        <taxon>Chlorophyceae</taxon>
        <taxon>CS clade</taxon>
        <taxon>Chlamydomonadales</taxon>
        <taxon>Chlamydomonadaceae</taxon>
        <taxon>Chlamydomonas</taxon>
    </lineage>
</organism>
<comment type="caution">
    <text evidence="18">The sequence shown here is derived from an EMBL/GenBank/DDBJ whole genome shotgun (WGS) entry which is preliminary data.</text>
</comment>
<protein>
    <recommendedName>
        <fullName evidence="4">procollagen-proline 4-dioxygenase</fullName>
        <ecNumber evidence="4">1.14.11.2</ecNumber>
    </recommendedName>
</protein>
<keyword evidence="13" id="KW-0325">Glycoprotein</keyword>
<dbReference type="PANTHER" id="PTHR10869">
    <property type="entry name" value="PROLYL 4-HYDROXYLASE ALPHA SUBUNIT"/>
    <property type="match status" value="1"/>
</dbReference>
<evidence type="ECO:0000259" key="16">
    <source>
        <dbReference type="PROSITE" id="PS51471"/>
    </source>
</evidence>
<evidence type="ECO:0000256" key="8">
    <source>
        <dbReference type="ARBA" id="ARBA00022968"/>
    </source>
</evidence>
<evidence type="ECO:0000256" key="4">
    <source>
        <dbReference type="ARBA" id="ARBA00012269"/>
    </source>
</evidence>
<evidence type="ECO:0000256" key="6">
    <source>
        <dbReference type="ARBA" id="ARBA00022723"/>
    </source>
</evidence>
<sequence>MLPLMNINCISFNIILLSWIASITVFADELIPVTEEERLIGWRGEVSQQRERGLDAEDNWIQNVAWSPRVFIHHNFLTLEECRHIRRLAVPTMKRSGVVGTNGSSAYDEIRTSYGTFLRRLVDPVVSKIEARVAAWVRVPTVHQEDLQVLRYDVGQKYGAHTDSLIDDSARLATVLLYLNEVEEGGETAFPQGSNWRSPDLAEAMGPFSDCANGHVAFKPKMGDAMLFYSINADGTHDPHSMHTGCPVIKGVKWTATVWVHSMPYRPTTFMAPTAAELKAQPHPGVCKDLNVECSSWALSGECEKNAGFMQENCGLSCKSCEPCEGAGNPCYDRNRKRLGYLIYSEDEFT</sequence>
<comment type="catalytic activity">
    <reaction evidence="14">
        <text>L-prolyl-[collagen] + 2-oxoglutarate + O2 = trans-4-hydroxy-L-prolyl-[collagen] + succinate + CO2</text>
        <dbReference type="Rhea" id="RHEA:18945"/>
        <dbReference type="Rhea" id="RHEA-COMP:11676"/>
        <dbReference type="Rhea" id="RHEA-COMP:11680"/>
        <dbReference type="ChEBI" id="CHEBI:15379"/>
        <dbReference type="ChEBI" id="CHEBI:16526"/>
        <dbReference type="ChEBI" id="CHEBI:16810"/>
        <dbReference type="ChEBI" id="CHEBI:30031"/>
        <dbReference type="ChEBI" id="CHEBI:50342"/>
        <dbReference type="ChEBI" id="CHEBI:61965"/>
        <dbReference type="EC" id="1.14.11.2"/>
    </reaction>
</comment>
<evidence type="ECO:0000256" key="10">
    <source>
        <dbReference type="ARBA" id="ARBA00023002"/>
    </source>
</evidence>
<evidence type="ECO:0000313" key="18">
    <source>
        <dbReference type="EMBL" id="GAX75294.1"/>
    </source>
</evidence>
<feature type="domain" description="Fe2OG dioxygenase" evidence="16">
    <location>
        <begin position="143"/>
        <end position="262"/>
    </location>
</feature>
<dbReference type="PANTHER" id="PTHR10869:SF238">
    <property type="entry name" value="PROLYL 4-HYDROXYLASE 6-RELATED"/>
    <property type="match status" value="1"/>
</dbReference>
<dbReference type="PROSITE" id="PS51670">
    <property type="entry name" value="SHKT"/>
    <property type="match status" value="1"/>
</dbReference>
<evidence type="ECO:0000256" key="15">
    <source>
        <dbReference type="SAM" id="SignalP"/>
    </source>
</evidence>
<evidence type="ECO:0000256" key="7">
    <source>
        <dbReference type="ARBA" id="ARBA00022964"/>
    </source>
</evidence>
<dbReference type="Pfam" id="PF13640">
    <property type="entry name" value="2OG-FeII_Oxy_3"/>
    <property type="match status" value="1"/>
</dbReference>
<dbReference type="SMART" id="SM00702">
    <property type="entry name" value="P4Hc"/>
    <property type="match status" value="1"/>
</dbReference>
<dbReference type="PROSITE" id="PS51471">
    <property type="entry name" value="FE2OG_OXY"/>
    <property type="match status" value="1"/>
</dbReference>
<dbReference type="Pfam" id="PF01549">
    <property type="entry name" value="ShK"/>
    <property type="match status" value="1"/>
</dbReference>
<dbReference type="GO" id="GO:0004656">
    <property type="term" value="F:procollagen-proline 4-dioxygenase activity"/>
    <property type="evidence" value="ECO:0007669"/>
    <property type="project" value="UniProtKB-EC"/>
</dbReference>
<dbReference type="InterPro" id="IPR006620">
    <property type="entry name" value="Pro_4_hyd_alph"/>
</dbReference>
<evidence type="ECO:0000256" key="3">
    <source>
        <dbReference type="ARBA" id="ARBA00006511"/>
    </source>
</evidence>
<keyword evidence="6" id="KW-0479">Metal-binding</keyword>
<comment type="subcellular location">
    <subcellularLocation>
        <location evidence="2">Endoplasmic reticulum membrane</location>
        <topology evidence="2">Single-pass type II membrane protein</topology>
    </subcellularLocation>
</comment>
<dbReference type="GO" id="GO:0005506">
    <property type="term" value="F:iron ion binding"/>
    <property type="evidence" value="ECO:0007669"/>
    <property type="project" value="InterPro"/>
</dbReference>
<feature type="chain" id="PRO_5012445311" description="procollagen-proline 4-dioxygenase" evidence="15">
    <location>
        <begin position="28"/>
        <end position="350"/>
    </location>
</feature>
<keyword evidence="10" id="KW-0560">Oxidoreductase</keyword>
<dbReference type="InterPro" id="IPR003582">
    <property type="entry name" value="ShKT_dom"/>
</dbReference>
<dbReference type="OrthoDB" id="420380at2759"/>
<evidence type="ECO:0000256" key="9">
    <source>
        <dbReference type="ARBA" id="ARBA00022989"/>
    </source>
</evidence>
<feature type="domain" description="ShKT" evidence="17">
    <location>
        <begin position="287"/>
        <end position="321"/>
    </location>
</feature>
<gene>
    <name evidence="18" type="ORF">CEUSTIGMA_g2739.t1</name>
</gene>
<proteinExistence type="inferred from homology"/>
<dbReference type="SMART" id="SM00254">
    <property type="entry name" value="ShKT"/>
    <property type="match status" value="1"/>
</dbReference>
<dbReference type="InterPro" id="IPR005123">
    <property type="entry name" value="Oxoglu/Fe-dep_dioxygenase_dom"/>
</dbReference>
<dbReference type="EMBL" id="BEGY01000011">
    <property type="protein sequence ID" value="GAX75294.1"/>
    <property type="molecule type" value="Genomic_DNA"/>
</dbReference>
<dbReference type="EC" id="1.14.11.2" evidence="4"/>
<accession>A0A250WWT3</accession>
<keyword evidence="5" id="KW-0812">Transmembrane</keyword>
<evidence type="ECO:0000256" key="13">
    <source>
        <dbReference type="ARBA" id="ARBA00023180"/>
    </source>
</evidence>
<keyword evidence="8" id="KW-0735">Signal-anchor</keyword>
<dbReference type="InterPro" id="IPR045054">
    <property type="entry name" value="P4HA-like"/>
</dbReference>
<dbReference type="InterPro" id="IPR044862">
    <property type="entry name" value="Pro_4_hyd_alph_FE2OG_OXY"/>
</dbReference>
<evidence type="ECO:0000256" key="2">
    <source>
        <dbReference type="ARBA" id="ARBA00004648"/>
    </source>
</evidence>
<evidence type="ECO:0000256" key="1">
    <source>
        <dbReference type="ARBA" id="ARBA00001961"/>
    </source>
</evidence>
<evidence type="ECO:0000256" key="11">
    <source>
        <dbReference type="ARBA" id="ARBA00023004"/>
    </source>
</evidence>
<comment type="cofactor">
    <cofactor evidence="1">
        <name>L-ascorbate</name>
        <dbReference type="ChEBI" id="CHEBI:38290"/>
    </cofactor>
</comment>
<dbReference type="STRING" id="1157962.A0A250WWT3"/>
<keyword evidence="11" id="KW-0408">Iron</keyword>
<comment type="similarity">
    <text evidence="3">Belongs to the P4HA family.</text>
</comment>
<name>A0A250WWT3_9CHLO</name>
<dbReference type="Proteomes" id="UP000232323">
    <property type="component" value="Unassembled WGS sequence"/>
</dbReference>
<dbReference type="Gene3D" id="2.60.120.620">
    <property type="entry name" value="q2cbj1_9rhob like domain"/>
    <property type="match status" value="1"/>
</dbReference>
<keyword evidence="15" id="KW-0732">Signal</keyword>
<keyword evidence="9" id="KW-1133">Transmembrane helix</keyword>
<evidence type="ECO:0000256" key="14">
    <source>
        <dbReference type="ARBA" id="ARBA00049169"/>
    </source>
</evidence>
<dbReference type="FunFam" id="2.60.120.620:FF:000002">
    <property type="entry name" value="Prolyl 4-hydroxylase 4"/>
    <property type="match status" value="1"/>
</dbReference>
<feature type="signal peptide" evidence="15">
    <location>
        <begin position="1"/>
        <end position="27"/>
    </location>
</feature>
<evidence type="ECO:0000259" key="17">
    <source>
        <dbReference type="PROSITE" id="PS51670"/>
    </source>
</evidence>
<evidence type="ECO:0000256" key="5">
    <source>
        <dbReference type="ARBA" id="ARBA00022692"/>
    </source>
</evidence>
<keyword evidence="19" id="KW-1185">Reference proteome</keyword>
<evidence type="ECO:0000256" key="12">
    <source>
        <dbReference type="ARBA" id="ARBA00023136"/>
    </source>
</evidence>
<dbReference type="GO" id="GO:0031418">
    <property type="term" value="F:L-ascorbic acid binding"/>
    <property type="evidence" value="ECO:0007669"/>
    <property type="project" value="InterPro"/>
</dbReference>
<dbReference type="AlphaFoldDB" id="A0A250WWT3"/>
<keyword evidence="12" id="KW-0472">Membrane</keyword>
<evidence type="ECO:0000313" key="19">
    <source>
        <dbReference type="Proteomes" id="UP000232323"/>
    </source>
</evidence>
<keyword evidence="7" id="KW-0223">Dioxygenase</keyword>
<dbReference type="GO" id="GO:0005789">
    <property type="term" value="C:endoplasmic reticulum membrane"/>
    <property type="evidence" value="ECO:0007669"/>
    <property type="project" value="UniProtKB-SubCell"/>
</dbReference>